<keyword evidence="3" id="KW-1185">Reference proteome</keyword>
<organism evidence="2 3">
    <name type="scientific">Lactococcus muris</name>
    <dbReference type="NCBI Taxonomy" id="2941330"/>
    <lineage>
        <taxon>Bacteria</taxon>
        <taxon>Bacillati</taxon>
        <taxon>Bacillota</taxon>
        <taxon>Bacilli</taxon>
        <taxon>Lactobacillales</taxon>
        <taxon>Streptococcaceae</taxon>
        <taxon>Lactococcus</taxon>
    </lineage>
</organism>
<comment type="caution">
    <text evidence="2">The sequence shown here is derived from an EMBL/GenBank/DDBJ whole genome shotgun (WGS) entry which is preliminary data.</text>
</comment>
<keyword evidence="1" id="KW-1133">Transmembrane helix</keyword>
<feature type="transmembrane region" description="Helical" evidence="1">
    <location>
        <begin position="45"/>
        <end position="63"/>
    </location>
</feature>
<evidence type="ECO:0000313" key="2">
    <source>
        <dbReference type="EMBL" id="MEY8537587.1"/>
    </source>
</evidence>
<proteinExistence type="predicted"/>
<reference evidence="2 3" key="1">
    <citation type="submission" date="2024-03" db="EMBL/GenBank/DDBJ databases">
        <title>Mouse gut bacterial collection (mGBC) of GemPharmatech.</title>
        <authorList>
            <person name="He Y."/>
            <person name="Dong L."/>
            <person name="Wu D."/>
            <person name="Gao X."/>
            <person name="Lin Z."/>
        </authorList>
    </citation>
    <scope>NUCLEOTIDE SEQUENCE [LARGE SCALE GENOMIC DNA]</scope>
    <source>
        <strain evidence="2 3">20-218</strain>
    </source>
</reference>
<feature type="transmembrane region" description="Helical" evidence="1">
    <location>
        <begin position="75"/>
        <end position="92"/>
    </location>
</feature>
<keyword evidence="1" id="KW-0472">Membrane</keyword>
<dbReference type="Proteomes" id="UP001565242">
    <property type="component" value="Unassembled WGS sequence"/>
</dbReference>
<evidence type="ECO:0000256" key="1">
    <source>
        <dbReference type="SAM" id="Phobius"/>
    </source>
</evidence>
<feature type="transmembrane region" description="Helical" evidence="1">
    <location>
        <begin position="20"/>
        <end position="39"/>
    </location>
</feature>
<protein>
    <submittedName>
        <fullName evidence="2">Uncharacterized protein</fullName>
    </submittedName>
</protein>
<sequence length="126" mass="14608">MKKEEEINFYKKRLPKLQIISYLIALIFFAIASSVNFIVVVSAVLLILVNCALLFYLTSVRMIKLMNIKRELHHYFSGSILAISFVLLTIIFNPLTITFFVAMLLSQTVWNCKIIIAHNSKRIKRK</sequence>
<name>A0ABV4D752_9LACT</name>
<accession>A0ABV4D752</accession>
<keyword evidence="1" id="KW-0812">Transmembrane</keyword>
<evidence type="ECO:0000313" key="3">
    <source>
        <dbReference type="Proteomes" id="UP001565242"/>
    </source>
</evidence>
<dbReference type="RefSeq" id="WP_369917930.1">
    <property type="nucleotide sequence ID" value="NZ_JBCLSQ010000007.1"/>
</dbReference>
<feature type="transmembrane region" description="Helical" evidence="1">
    <location>
        <begin position="98"/>
        <end position="116"/>
    </location>
</feature>
<gene>
    <name evidence="2" type="ORF">AALM99_03865</name>
</gene>
<dbReference type="EMBL" id="JBCLSQ010000007">
    <property type="protein sequence ID" value="MEY8537587.1"/>
    <property type="molecule type" value="Genomic_DNA"/>
</dbReference>